<feature type="region of interest" description="Disordered" evidence="2">
    <location>
        <begin position="45"/>
        <end position="78"/>
    </location>
</feature>
<dbReference type="PANTHER" id="PTHR15243:SF0">
    <property type="entry name" value="SERINE_THREONINE-PROTEIN KINASE 19"/>
    <property type="match status" value="1"/>
</dbReference>
<organism evidence="3 4">
    <name type="scientific">Reticulomyxa filosa</name>
    <dbReference type="NCBI Taxonomy" id="46433"/>
    <lineage>
        <taxon>Eukaryota</taxon>
        <taxon>Sar</taxon>
        <taxon>Rhizaria</taxon>
        <taxon>Retaria</taxon>
        <taxon>Foraminifera</taxon>
        <taxon>Monothalamids</taxon>
        <taxon>Reticulomyxidae</taxon>
        <taxon>Reticulomyxa</taxon>
    </lineage>
</organism>
<feature type="region of interest" description="Disordered" evidence="2">
    <location>
        <begin position="1"/>
        <end position="31"/>
    </location>
</feature>
<evidence type="ECO:0000313" key="3">
    <source>
        <dbReference type="EMBL" id="ETO18358.1"/>
    </source>
</evidence>
<comment type="similarity">
    <text evidence="1">Belongs to the STK19 family.</text>
</comment>
<feature type="compositionally biased region" description="Basic and acidic residues" evidence="2">
    <location>
        <begin position="1"/>
        <end position="10"/>
    </location>
</feature>
<dbReference type="Proteomes" id="UP000023152">
    <property type="component" value="Unassembled WGS sequence"/>
</dbReference>
<reference evidence="3 4" key="1">
    <citation type="journal article" date="2013" name="Curr. Biol.">
        <title>The Genome of the Foraminiferan Reticulomyxa filosa.</title>
        <authorList>
            <person name="Glockner G."/>
            <person name="Hulsmann N."/>
            <person name="Schleicher M."/>
            <person name="Noegel A.A."/>
            <person name="Eichinger L."/>
            <person name="Gallinger C."/>
            <person name="Pawlowski J."/>
            <person name="Sierra R."/>
            <person name="Euteneuer U."/>
            <person name="Pillet L."/>
            <person name="Moustafa A."/>
            <person name="Platzer M."/>
            <person name="Groth M."/>
            <person name="Szafranski K."/>
            <person name="Schliwa M."/>
        </authorList>
    </citation>
    <scope>NUCLEOTIDE SEQUENCE [LARGE SCALE GENOMIC DNA]</scope>
</reference>
<dbReference type="PANTHER" id="PTHR15243">
    <property type="entry name" value="SERINE/THREONINE-PROTEIN KINASE 19"/>
    <property type="match status" value="1"/>
</dbReference>
<sequence length="466" mass="53894">MADENTSAKRELKRFKFAPPKKRRRVSASSEGWLQVSQEVRAIAEEQKRKTAKEKKETKVTKEEKTEDKKKESKQQTGKELEAVLERLKDDFRLYVFAPMEIRLELEKYTEANRLTRQQRLIIYANTLDARILDPVLIAKEKLQNPFQIPIEMKTQVLPKYAIPIFLKSQMYGLLPDRTLVDQCLHYMKRNNILRHFQFKVEPISWAPRQLLSKTNGTVLDPNLNIEKNTSVVQSNPTFGYFCDNGILDCFCFTTDLQFLLQHKFAELMSLLSTDKTTTTKTTTTVITADDHNNNNLNGKKDQTPLIQHTLCDNHSNEETTNESVHLDHQRWLTAFVSQLLPKHCDCTISEAQLLEHLSVDPREPNAKDAITFLINCGLIIASQKHKLYNFTFPNASSIITYVRQARKEMVSILRKKKYFEMPKDEFIFRKLKSSPLGALFHFRDLLGLNVIQEVLTASGTIVKLC</sequence>
<comment type="caution">
    <text evidence="3">The sequence shown here is derived from an EMBL/GenBank/DDBJ whole genome shotgun (WGS) entry which is preliminary data.</text>
</comment>
<dbReference type="OrthoDB" id="10261701at2759"/>
<feature type="compositionally biased region" description="Basic residues" evidence="2">
    <location>
        <begin position="11"/>
        <end position="26"/>
    </location>
</feature>
<dbReference type="AlphaFoldDB" id="X6MWI6"/>
<evidence type="ECO:0000313" key="4">
    <source>
        <dbReference type="Proteomes" id="UP000023152"/>
    </source>
</evidence>
<gene>
    <name evidence="3" type="ORF">RFI_18918</name>
</gene>
<proteinExistence type="inferred from homology"/>
<keyword evidence="4" id="KW-1185">Reference proteome</keyword>
<dbReference type="EMBL" id="ASPP01015063">
    <property type="protein sequence ID" value="ETO18358.1"/>
    <property type="molecule type" value="Genomic_DNA"/>
</dbReference>
<protein>
    <submittedName>
        <fullName evidence="3">Uncharacterized protein</fullName>
    </submittedName>
</protein>
<evidence type="ECO:0000256" key="1">
    <source>
        <dbReference type="ARBA" id="ARBA00093458"/>
    </source>
</evidence>
<accession>X6MWI6</accession>
<dbReference type="InterPro" id="IPR018865">
    <property type="entry name" value="STK19-like"/>
</dbReference>
<evidence type="ECO:0000256" key="2">
    <source>
        <dbReference type="SAM" id="MobiDB-lite"/>
    </source>
</evidence>
<name>X6MWI6_RETFI</name>